<evidence type="ECO:0000256" key="1">
    <source>
        <dbReference type="ARBA" id="ARBA00005842"/>
    </source>
</evidence>
<feature type="region of interest" description="Disordered" evidence="7">
    <location>
        <begin position="391"/>
        <end position="436"/>
    </location>
</feature>
<evidence type="ECO:0000256" key="5">
    <source>
        <dbReference type="RuleBase" id="RU003783"/>
    </source>
</evidence>
<evidence type="ECO:0000256" key="2">
    <source>
        <dbReference type="ARBA" id="ARBA00022679"/>
    </source>
</evidence>
<sequence>MLSAHNALRPLITVIGATGTGKSQVLIYYPICNLLHLLQLTHQQLAVDLARSLNGEIINADAMQMYDGLPIITNKMTLGERQGVPHHFLGTVPRGEDIRVGIWEEGVRRVIEEIWGRGRLPIIVGGTHYYIQALLYPRSLLPDASPPEPGKEGKMSGEELARKYPILNAETSEILQKLQEVDPVMAARWHPNDHRKIRRSLEIYYLHGGTPASEIYRLQKLSEKKEESRDESIDKVARFRNLIFWVHADPEILNKRLGDRVDKMVSEGLFDEIEELWKWYLNLKEGEKEVDLERGVWQSIGFKEFLPWLQARQEAESGEFKDGGKVAGEGERVVVGGEVRERLESLRKEGLERMKIGTVQYARTQVKWIRIKLMNAMRDANEGEEEVVAVMEDREGEKGNRNGKEELQQCEASSKDTPTTDSARTTTEKSQPKQPSNILYLLDSSDIPLFAENVSNPAISIAKSFFSPFNPDFRPLPDPLSLSSLAASCLKPKRDYDLSKRPDLWVKRMCEVCGITTVDEESWKKHEGSGKHKRKVSGRGKWEEAQNWKKRRERGEVAGDGNGAGGRG</sequence>
<reference evidence="8 9" key="1">
    <citation type="journal article" date="2018" name="Nat. Ecol. Evol.">
        <title>Pezizomycetes genomes reveal the molecular basis of ectomycorrhizal truffle lifestyle.</title>
        <authorList>
            <person name="Murat C."/>
            <person name="Payen T."/>
            <person name="Noel B."/>
            <person name="Kuo A."/>
            <person name="Morin E."/>
            <person name="Chen J."/>
            <person name="Kohler A."/>
            <person name="Krizsan K."/>
            <person name="Balestrini R."/>
            <person name="Da Silva C."/>
            <person name="Montanini B."/>
            <person name="Hainaut M."/>
            <person name="Levati E."/>
            <person name="Barry K.W."/>
            <person name="Belfiori B."/>
            <person name="Cichocki N."/>
            <person name="Clum A."/>
            <person name="Dockter R.B."/>
            <person name="Fauchery L."/>
            <person name="Guy J."/>
            <person name="Iotti M."/>
            <person name="Le Tacon F."/>
            <person name="Lindquist E.A."/>
            <person name="Lipzen A."/>
            <person name="Malagnac F."/>
            <person name="Mello A."/>
            <person name="Molinier V."/>
            <person name="Miyauchi S."/>
            <person name="Poulain J."/>
            <person name="Riccioni C."/>
            <person name="Rubini A."/>
            <person name="Sitrit Y."/>
            <person name="Splivallo R."/>
            <person name="Traeger S."/>
            <person name="Wang M."/>
            <person name="Zifcakova L."/>
            <person name="Wipf D."/>
            <person name="Zambonelli A."/>
            <person name="Paolocci F."/>
            <person name="Nowrousian M."/>
            <person name="Ottonello S."/>
            <person name="Baldrian P."/>
            <person name="Spatafora J.W."/>
            <person name="Henrissat B."/>
            <person name="Nagy L.G."/>
            <person name="Aury J.M."/>
            <person name="Wincker P."/>
            <person name="Grigoriev I.V."/>
            <person name="Bonfante P."/>
            <person name="Martin F.M."/>
        </authorList>
    </citation>
    <scope>NUCLEOTIDE SEQUENCE [LARGE SCALE GENOMIC DNA]</scope>
    <source>
        <strain evidence="8 9">ATCC MYA-4762</strain>
    </source>
</reference>
<gene>
    <name evidence="8" type="ORF">L211DRAFT_808721</name>
</gene>
<dbReference type="SUPFAM" id="SSF52540">
    <property type="entry name" value="P-loop containing nucleoside triphosphate hydrolases"/>
    <property type="match status" value="1"/>
</dbReference>
<dbReference type="InterPro" id="IPR018022">
    <property type="entry name" value="IPT"/>
</dbReference>
<evidence type="ECO:0000256" key="6">
    <source>
        <dbReference type="RuleBase" id="RU003785"/>
    </source>
</evidence>
<evidence type="ECO:0000256" key="4">
    <source>
        <dbReference type="ARBA" id="ARBA00022840"/>
    </source>
</evidence>
<dbReference type="GO" id="GO:0005524">
    <property type="term" value="F:ATP binding"/>
    <property type="evidence" value="ECO:0007669"/>
    <property type="project" value="UniProtKB-KW"/>
</dbReference>
<keyword evidence="9" id="KW-1185">Reference proteome</keyword>
<comment type="catalytic activity">
    <reaction evidence="5">
        <text>adenosine(37) in tRNA + dimethylallyl diphosphate = N(6)-dimethylallyladenosine(37) in tRNA + diphosphate</text>
        <dbReference type="Rhea" id="RHEA:26482"/>
        <dbReference type="Rhea" id="RHEA-COMP:10162"/>
        <dbReference type="Rhea" id="RHEA-COMP:10375"/>
        <dbReference type="ChEBI" id="CHEBI:33019"/>
        <dbReference type="ChEBI" id="CHEBI:57623"/>
        <dbReference type="ChEBI" id="CHEBI:74411"/>
        <dbReference type="ChEBI" id="CHEBI:74415"/>
        <dbReference type="EC" id="2.5.1.75"/>
    </reaction>
</comment>
<feature type="region of interest" description="Disordered" evidence="7">
    <location>
        <begin position="523"/>
        <end position="568"/>
    </location>
</feature>
<name>A0A3N4LSZ4_9PEZI</name>
<dbReference type="Proteomes" id="UP000267821">
    <property type="component" value="Unassembled WGS sequence"/>
</dbReference>
<accession>A0A3N4LSZ4</accession>
<protein>
    <recommendedName>
        <fullName evidence="5">tRNA dimethylallyltransferase</fullName>
        <ecNumber evidence="5">2.5.1.75</ecNumber>
    </recommendedName>
</protein>
<dbReference type="InterPro" id="IPR027417">
    <property type="entry name" value="P-loop_NTPase"/>
</dbReference>
<dbReference type="OrthoDB" id="775260at2759"/>
<evidence type="ECO:0000256" key="7">
    <source>
        <dbReference type="SAM" id="MobiDB-lite"/>
    </source>
</evidence>
<dbReference type="Gene3D" id="1.10.20.140">
    <property type="match status" value="1"/>
</dbReference>
<feature type="compositionally biased region" description="Gly residues" evidence="7">
    <location>
        <begin position="558"/>
        <end position="568"/>
    </location>
</feature>
<evidence type="ECO:0000313" key="9">
    <source>
        <dbReference type="Proteomes" id="UP000267821"/>
    </source>
</evidence>
<dbReference type="InParanoid" id="A0A3N4LSZ4"/>
<organism evidence="8 9">
    <name type="scientific">Terfezia boudieri ATCC MYA-4762</name>
    <dbReference type="NCBI Taxonomy" id="1051890"/>
    <lineage>
        <taxon>Eukaryota</taxon>
        <taxon>Fungi</taxon>
        <taxon>Dikarya</taxon>
        <taxon>Ascomycota</taxon>
        <taxon>Pezizomycotina</taxon>
        <taxon>Pezizomycetes</taxon>
        <taxon>Pezizales</taxon>
        <taxon>Pezizaceae</taxon>
        <taxon>Terfezia</taxon>
    </lineage>
</organism>
<comment type="similarity">
    <text evidence="1 6">Belongs to the IPP transferase family.</text>
</comment>
<dbReference type="GO" id="GO:0005739">
    <property type="term" value="C:mitochondrion"/>
    <property type="evidence" value="ECO:0007669"/>
    <property type="project" value="TreeGrafter"/>
</dbReference>
<dbReference type="PANTHER" id="PTHR11088:SF89">
    <property type="entry name" value="TRNA DIMETHYLALLYLTRANSFERASE"/>
    <property type="match status" value="1"/>
</dbReference>
<dbReference type="HAMAP" id="MF_00185">
    <property type="entry name" value="IPP_trans"/>
    <property type="match status" value="1"/>
</dbReference>
<dbReference type="NCBIfam" id="TIGR00174">
    <property type="entry name" value="miaA"/>
    <property type="match status" value="1"/>
</dbReference>
<keyword evidence="3 6" id="KW-0547">Nucleotide-binding</keyword>
<evidence type="ECO:0000313" key="8">
    <source>
        <dbReference type="EMBL" id="RPB23761.1"/>
    </source>
</evidence>
<dbReference type="STRING" id="1051890.A0A3N4LSZ4"/>
<dbReference type="GO" id="GO:0052381">
    <property type="term" value="F:tRNA dimethylallyltransferase activity"/>
    <property type="evidence" value="ECO:0007669"/>
    <property type="project" value="UniProtKB-EC"/>
</dbReference>
<proteinExistence type="inferred from homology"/>
<keyword evidence="5" id="KW-0819">tRNA processing</keyword>
<evidence type="ECO:0000256" key="3">
    <source>
        <dbReference type="ARBA" id="ARBA00022741"/>
    </source>
</evidence>
<keyword evidence="2 6" id="KW-0808">Transferase</keyword>
<dbReference type="PANTHER" id="PTHR11088">
    <property type="entry name" value="TRNA DIMETHYLALLYLTRANSFERASE"/>
    <property type="match status" value="1"/>
</dbReference>
<dbReference type="EC" id="2.5.1.75" evidence="5"/>
<dbReference type="EMBL" id="ML121544">
    <property type="protein sequence ID" value="RPB23761.1"/>
    <property type="molecule type" value="Genomic_DNA"/>
</dbReference>
<dbReference type="InterPro" id="IPR036236">
    <property type="entry name" value="Znf_C2H2_sf"/>
</dbReference>
<feature type="compositionally biased region" description="Basic and acidic residues" evidence="7">
    <location>
        <begin position="391"/>
        <end position="407"/>
    </location>
</feature>
<feature type="compositionally biased region" description="Basic and acidic residues" evidence="7">
    <location>
        <begin position="540"/>
        <end position="557"/>
    </location>
</feature>
<dbReference type="Pfam" id="PF01715">
    <property type="entry name" value="IPPT"/>
    <property type="match status" value="1"/>
</dbReference>
<dbReference type="Gene3D" id="3.40.50.300">
    <property type="entry name" value="P-loop containing nucleotide triphosphate hydrolases"/>
    <property type="match status" value="1"/>
</dbReference>
<dbReference type="InterPro" id="IPR039657">
    <property type="entry name" value="Dimethylallyltransferase"/>
</dbReference>
<dbReference type="AlphaFoldDB" id="A0A3N4LSZ4"/>
<dbReference type="FunCoup" id="A0A3N4LSZ4">
    <property type="interactions" value="967"/>
</dbReference>
<keyword evidence="4 6" id="KW-0067">ATP-binding</keyword>
<dbReference type="GO" id="GO:0006400">
    <property type="term" value="P:tRNA modification"/>
    <property type="evidence" value="ECO:0007669"/>
    <property type="project" value="TreeGrafter"/>
</dbReference>
<dbReference type="SUPFAM" id="SSF57667">
    <property type="entry name" value="beta-beta-alpha zinc fingers"/>
    <property type="match status" value="1"/>
</dbReference>